<dbReference type="Gene3D" id="3.40.720.10">
    <property type="entry name" value="Alkaline Phosphatase, subunit A"/>
    <property type="match status" value="1"/>
</dbReference>
<organism evidence="8 9">
    <name type="scientific">Pieris brassicae</name>
    <name type="common">White butterfly</name>
    <name type="synonym">Large white butterfly</name>
    <dbReference type="NCBI Taxonomy" id="7116"/>
    <lineage>
        <taxon>Eukaryota</taxon>
        <taxon>Metazoa</taxon>
        <taxon>Ecdysozoa</taxon>
        <taxon>Arthropoda</taxon>
        <taxon>Hexapoda</taxon>
        <taxon>Insecta</taxon>
        <taxon>Pterygota</taxon>
        <taxon>Neoptera</taxon>
        <taxon>Endopterygota</taxon>
        <taxon>Lepidoptera</taxon>
        <taxon>Glossata</taxon>
        <taxon>Ditrysia</taxon>
        <taxon>Papilionoidea</taxon>
        <taxon>Pieridae</taxon>
        <taxon>Pierinae</taxon>
        <taxon>Pieris</taxon>
    </lineage>
</organism>
<evidence type="ECO:0000256" key="1">
    <source>
        <dbReference type="ARBA" id="ARBA00001913"/>
    </source>
</evidence>
<sequence length="458" mass="53120">MRLLPESDIKLHNIQNLAGRSIHFQNAFAQQALCAPSRNSLLTGRRPDSLRLYDFYSYWRDEVANFSTIPQIFKQKGYETYSVGKVFHPGRSSNFTDDFPYSWSVTPYHAPSEKYKDATVCKDNITNEFQDNLICPVVVNEQPDKTLPDIEILNHAIDVLKTRNKTNPIFLAVGFHKPHIPLKFPMDYLARVPLEYISPPSFPNIPKNMPEVAWQPWTDVRRRDDIKRLNIQFPYGTMPSNWTLKIKQSYVAASLYVDDLIGKLLHHIDMRKTIVVLTSDHGWSLGENGLWAKYSNFDVALKVPLMFYHPDLHPKTIKSPVELIDIFPTIIHLAGLKSCIKKCITPSEIKCYEGTNLIPLISNKNKFSISQYPRPSVKPQRNSDKPRLKDIKIMGYSLRTKRYRYTEWLSFNTKNETFGNELYDHISDPYESNNVYVKLKYKHVKYKLSKLLRGAITT</sequence>
<dbReference type="GO" id="GO:0004423">
    <property type="term" value="F:iduronate-2-sulfatase activity"/>
    <property type="evidence" value="ECO:0007669"/>
    <property type="project" value="InterPro"/>
</dbReference>
<dbReference type="CDD" id="cd16030">
    <property type="entry name" value="iduronate-2-sulfatase"/>
    <property type="match status" value="1"/>
</dbReference>
<comment type="cofactor">
    <cofactor evidence="1">
        <name>Ca(2+)</name>
        <dbReference type="ChEBI" id="CHEBI:29108"/>
    </cofactor>
</comment>
<evidence type="ECO:0000256" key="6">
    <source>
        <dbReference type="ARBA" id="ARBA00022837"/>
    </source>
</evidence>
<proteinExistence type="inferred from homology"/>
<keyword evidence="5" id="KW-0378">Hydrolase</keyword>
<evidence type="ECO:0000256" key="3">
    <source>
        <dbReference type="ARBA" id="ARBA00022723"/>
    </source>
</evidence>
<comment type="similarity">
    <text evidence="2">Belongs to the sulfatase family.</text>
</comment>
<gene>
    <name evidence="8" type="ORF">PIBRA_LOCUS12330</name>
</gene>
<dbReference type="InterPro" id="IPR000917">
    <property type="entry name" value="Sulfatase_N"/>
</dbReference>
<dbReference type="PANTHER" id="PTHR45953:SF1">
    <property type="entry name" value="IDURONATE 2-SULFATASE"/>
    <property type="match status" value="1"/>
</dbReference>
<keyword evidence="9" id="KW-1185">Reference proteome</keyword>
<evidence type="ECO:0000259" key="7">
    <source>
        <dbReference type="Pfam" id="PF00884"/>
    </source>
</evidence>
<dbReference type="Proteomes" id="UP001152562">
    <property type="component" value="Unassembled WGS sequence"/>
</dbReference>
<dbReference type="Pfam" id="PF00884">
    <property type="entry name" value="Sulfatase"/>
    <property type="match status" value="1"/>
</dbReference>
<keyword evidence="6" id="KW-0106">Calcium</keyword>
<dbReference type="PROSITE" id="PS00149">
    <property type="entry name" value="SULFATASE_2"/>
    <property type="match status" value="1"/>
</dbReference>
<keyword evidence="3" id="KW-0479">Metal-binding</keyword>
<evidence type="ECO:0000256" key="5">
    <source>
        <dbReference type="ARBA" id="ARBA00022801"/>
    </source>
</evidence>
<dbReference type="PANTHER" id="PTHR45953">
    <property type="entry name" value="IDURONATE 2-SULFATASE"/>
    <property type="match status" value="1"/>
</dbReference>
<protein>
    <recommendedName>
        <fullName evidence="7">Sulfatase N-terminal domain-containing protein</fullName>
    </recommendedName>
</protein>
<dbReference type="AlphaFoldDB" id="A0A9P0TQA9"/>
<comment type="caution">
    <text evidence="8">The sequence shown here is derived from an EMBL/GenBank/DDBJ whole genome shotgun (WGS) entry which is preliminary data.</text>
</comment>
<dbReference type="SUPFAM" id="SSF53649">
    <property type="entry name" value="Alkaline phosphatase-like"/>
    <property type="match status" value="1"/>
</dbReference>
<evidence type="ECO:0000313" key="8">
    <source>
        <dbReference type="EMBL" id="CAH4036544.1"/>
    </source>
</evidence>
<feature type="domain" description="Sulfatase N-terminal" evidence="7">
    <location>
        <begin position="13"/>
        <end position="335"/>
    </location>
</feature>
<evidence type="ECO:0000256" key="2">
    <source>
        <dbReference type="ARBA" id="ARBA00008779"/>
    </source>
</evidence>
<name>A0A9P0TQA9_PIEBR</name>
<keyword evidence="4" id="KW-0732">Signal</keyword>
<accession>A0A9P0TQA9</accession>
<dbReference type="InterPro" id="IPR024607">
    <property type="entry name" value="Sulfatase_CS"/>
</dbReference>
<dbReference type="EMBL" id="CALOZG010000075">
    <property type="protein sequence ID" value="CAH4036544.1"/>
    <property type="molecule type" value="Genomic_DNA"/>
</dbReference>
<dbReference type="GO" id="GO:0005737">
    <property type="term" value="C:cytoplasm"/>
    <property type="evidence" value="ECO:0007669"/>
    <property type="project" value="TreeGrafter"/>
</dbReference>
<dbReference type="InterPro" id="IPR035874">
    <property type="entry name" value="IDS"/>
</dbReference>
<reference evidence="8" key="1">
    <citation type="submission" date="2022-05" db="EMBL/GenBank/DDBJ databases">
        <authorList>
            <person name="Okamura Y."/>
        </authorList>
    </citation>
    <scope>NUCLEOTIDE SEQUENCE</scope>
</reference>
<evidence type="ECO:0000313" key="9">
    <source>
        <dbReference type="Proteomes" id="UP001152562"/>
    </source>
</evidence>
<evidence type="ECO:0000256" key="4">
    <source>
        <dbReference type="ARBA" id="ARBA00022729"/>
    </source>
</evidence>
<dbReference type="GO" id="GO:0046872">
    <property type="term" value="F:metal ion binding"/>
    <property type="evidence" value="ECO:0007669"/>
    <property type="project" value="UniProtKB-KW"/>
</dbReference>
<dbReference type="PROSITE" id="PS00523">
    <property type="entry name" value="SULFATASE_1"/>
    <property type="match status" value="1"/>
</dbReference>
<dbReference type="InterPro" id="IPR017850">
    <property type="entry name" value="Alkaline_phosphatase_core_sf"/>
</dbReference>